<evidence type="ECO:0000313" key="2">
    <source>
        <dbReference type="Proteomes" id="UP001194746"/>
    </source>
</evidence>
<proteinExistence type="predicted"/>
<keyword evidence="2" id="KW-1185">Reference proteome</keyword>
<dbReference type="AlphaFoldDB" id="A0AAD4CRH3"/>
<comment type="caution">
    <text evidence="1">The sequence shown here is derived from an EMBL/GenBank/DDBJ whole genome shotgun (WGS) entry which is preliminary data.</text>
</comment>
<reference evidence="1" key="2">
    <citation type="submission" date="2020-02" db="EMBL/GenBank/DDBJ databases">
        <authorList>
            <person name="Gilchrist C.L.M."/>
            <person name="Chooi Y.-H."/>
        </authorList>
    </citation>
    <scope>NUCLEOTIDE SEQUENCE</scope>
    <source>
        <strain evidence="1">MST-FP2251</strain>
    </source>
</reference>
<accession>A0AAD4CRH3</accession>
<protein>
    <submittedName>
        <fullName evidence="1">Uncharacterized protein</fullName>
    </submittedName>
</protein>
<dbReference type="Proteomes" id="UP001194746">
    <property type="component" value="Unassembled WGS sequence"/>
</dbReference>
<dbReference type="EMBL" id="VCAU01000019">
    <property type="protein sequence ID" value="KAF9891345.1"/>
    <property type="molecule type" value="Genomic_DNA"/>
</dbReference>
<gene>
    <name evidence="1" type="ORF">FE257_004200</name>
</gene>
<evidence type="ECO:0000313" key="1">
    <source>
        <dbReference type="EMBL" id="KAF9891345.1"/>
    </source>
</evidence>
<name>A0AAD4CRH3_ASPNN</name>
<reference evidence="1" key="1">
    <citation type="journal article" date="2019" name="Beilstein J. Org. Chem.">
        <title>Nanangenines: drimane sesquiterpenoids as the dominant metabolite cohort of a novel Australian fungus, Aspergillus nanangensis.</title>
        <authorList>
            <person name="Lacey H.J."/>
            <person name="Gilchrist C.L.M."/>
            <person name="Crombie A."/>
            <person name="Kalaitzis J.A."/>
            <person name="Vuong D."/>
            <person name="Rutledge P.J."/>
            <person name="Turner P."/>
            <person name="Pitt J.I."/>
            <person name="Lacey E."/>
            <person name="Chooi Y.H."/>
            <person name="Piggott A.M."/>
        </authorList>
    </citation>
    <scope>NUCLEOTIDE SEQUENCE</scope>
    <source>
        <strain evidence="1">MST-FP2251</strain>
    </source>
</reference>
<organism evidence="1 2">
    <name type="scientific">Aspergillus nanangensis</name>
    <dbReference type="NCBI Taxonomy" id="2582783"/>
    <lineage>
        <taxon>Eukaryota</taxon>
        <taxon>Fungi</taxon>
        <taxon>Dikarya</taxon>
        <taxon>Ascomycota</taxon>
        <taxon>Pezizomycotina</taxon>
        <taxon>Eurotiomycetes</taxon>
        <taxon>Eurotiomycetidae</taxon>
        <taxon>Eurotiales</taxon>
        <taxon>Aspergillaceae</taxon>
        <taxon>Aspergillus</taxon>
        <taxon>Aspergillus subgen. Circumdati</taxon>
    </lineage>
</organism>
<sequence>MGDSVVLPASRSHLESLPVELIQEIFLHCLEFNLPRASAYISRVLSNPMLYKWLIRLAFSSSNESSKRNHFFAGDFLPPQLDFFTFRPSQRRDLQKDILNTRWCTLRLFRKCQREYVQRALNLLSRDLVFSPEDLHTLSTIDQFFDLNPNSHDRGHCGRRSASGDLTLTGLDHNTGTEYHIAVWFHFGAVQVLKHTRVDADHDLFRLPTCSLEAPLPMPDRLLRAPWTEEQLDFLQLLSADTCLDETRSRRVLRQTIKDRDYKAFERLLGLHIRNWLYKYPKRWPVLPNHFQVALKYAENAREDPFLQLLVSQRWDDLSDDELLLKGEVMKQMRVGCT</sequence>